<dbReference type="GO" id="GO:0046872">
    <property type="term" value="F:metal ion binding"/>
    <property type="evidence" value="ECO:0007669"/>
    <property type="project" value="UniProtKB-KW"/>
</dbReference>
<dbReference type="OrthoDB" id="5337378at2759"/>
<dbReference type="PROSITE" id="PS00107">
    <property type="entry name" value="PROTEIN_KINASE_ATP"/>
    <property type="match status" value="1"/>
</dbReference>
<dbReference type="PROSITE" id="PS00108">
    <property type="entry name" value="PROTEIN_KINASE_ST"/>
    <property type="match status" value="1"/>
</dbReference>
<dbReference type="PANTHER" id="PTHR11042:SF185">
    <property type="entry name" value="WEE1-LIKE PROTEIN KINASE"/>
    <property type="match status" value="1"/>
</dbReference>
<evidence type="ECO:0000256" key="7">
    <source>
        <dbReference type="ARBA" id="ARBA00022842"/>
    </source>
</evidence>
<dbReference type="SUPFAM" id="SSF56112">
    <property type="entry name" value="Protein kinase-like (PK-like)"/>
    <property type="match status" value="1"/>
</dbReference>
<feature type="domain" description="Protein kinase" evidence="14">
    <location>
        <begin position="236"/>
        <end position="477"/>
    </location>
</feature>
<gene>
    <name evidence="15" type="ORF">KFK09_003397</name>
</gene>
<evidence type="ECO:0000256" key="13">
    <source>
        <dbReference type="SAM" id="MobiDB-lite"/>
    </source>
</evidence>
<comment type="caution">
    <text evidence="15">The sequence shown here is derived from an EMBL/GenBank/DDBJ whole genome shotgun (WGS) entry which is preliminary data.</text>
</comment>
<dbReference type="GO" id="GO:0005634">
    <property type="term" value="C:nucleus"/>
    <property type="evidence" value="ECO:0007669"/>
    <property type="project" value="TreeGrafter"/>
</dbReference>
<dbReference type="InterPro" id="IPR017441">
    <property type="entry name" value="Protein_kinase_ATP_BS"/>
</dbReference>
<dbReference type="FunFam" id="1.10.510.10:FF:000531">
    <property type="entry name" value="Wee1-like protein kinase"/>
    <property type="match status" value="1"/>
</dbReference>
<dbReference type="InterPro" id="IPR008271">
    <property type="entry name" value="Ser/Thr_kinase_AS"/>
</dbReference>
<evidence type="ECO:0000313" key="15">
    <source>
        <dbReference type="EMBL" id="KAI0524033.1"/>
    </source>
</evidence>
<dbReference type="InterPro" id="IPR000719">
    <property type="entry name" value="Prot_kinase_dom"/>
</dbReference>
<dbReference type="SMR" id="A0A8T3C033"/>
<keyword evidence="6 11" id="KW-0067">ATP-binding</keyword>
<dbReference type="AlphaFoldDB" id="A0A8T3C033"/>
<protein>
    <recommendedName>
        <fullName evidence="10">Wee1-like protein kinase</fullName>
        <ecNumber evidence="1">2.7.10.2</ecNumber>
    </recommendedName>
</protein>
<organism evidence="15 16">
    <name type="scientific">Dendrobium nobile</name>
    <name type="common">Orchid</name>
    <dbReference type="NCBI Taxonomy" id="94219"/>
    <lineage>
        <taxon>Eukaryota</taxon>
        <taxon>Viridiplantae</taxon>
        <taxon>Streptophyta</taxon>
        <taxon>Embryophyta</taxon>
        <taxon>Tracheophyta</taxon>
        <taxon>Spermatophyta</taxon>
        <taxon>Magnoliopsida</taxon>
        <taxon>Liliopsida</taxon>
        <taxon>Asparagales</taxon>
        <taxon>Orchidaceae</taxon>
        <taxon>Epidendroideae</taxon>
        <taxon>Malaxideae</taxon>
        <taxon>Dendrobiinae</taxon>
        <taxon>Dendrobium</taxon>
    </lineage>
</organism>
<evidence type="ECO:0000256" key="6">
    <source>
        <dbReference type="ARBA" id="ARBA00022840"/>
    </source>
</evidence>
<sequence>MRKRKTPTSRAKASRQRPPGAAAVAAMMKRSIPAGDLSLHLERMPRFPLHPLSAPPPTAPSRFQRKLLEVSEGCDALSSVDDGGEDVAVDRDCILSQDFFCTPDYITPEIPNNLNPNKENIACPKSPEKSIRNKRHRQVCSSCTLPSTNVQLHEEDAEVKFDEFGSDDVGGKKQRYVSQSAVALRYRVMPPPCIRNPYLIDNSSNALDVFGDRIAKMAGFSPSIGGDGISRYRTDFHEVEQIGSGNFSHVFKALKRIDGCLYAVKHSIKQFHNDMERKYALREVQALAALGYHANIVGYHTSWFENDKIYIQMELCDHSLSKGHIPRSGDVLEVLYQMATALNFMHERGIAHMDVKPENIYVKNGVYKLGDFGCAILTDKSLPIEEGDSRYMPQEILNDKFEHLDKVDIFSLGAAIYELVKGSPLPESGPLFCNLREGKIPLLPGYSMQFQSVLKAMMDPDPLKRPSAREIMENPIFERVKKTTTSRKE</sequence>
<dbReference type="Gene3D" id="3.30.200.20">
    <property type="entry name" value="Phosphorylase Kinase, domain 1"/>
    <property type="match status" value="1"/>
</dbReference>
<dbReference type="InterPro" id="IPR050339">
    <property type="entry name" value="CC_SR_Kinase"/>
</dbReference>
<reference evidence="15" key="1">
    <citation type="journal article" date="2022" name="Front. Genet.">
        <title>Chromosome-Scale Assembly of the Dendrobium nobile Genome Provides Insights Into the Molecular Mechanism of the Biosynthesis of the Medicinal Active Ingredient of Dendrobium.</title>
        <authorList>
            <person name="Xu Q."/>
            <person name="Niu S.-C."/>
            <person name="Li K.-L."/>
            <person name="Zheng P.-J."/>
            <person name="Zhang X.-J."/>
            <person name="Jia Y."/>
            <person name="Liu Y."/>
            <person name="Niu Y.-X."/>
            <person name="Yu L.-H."/>
            <person name="Chen D.-F."/>
            <person name="Zhang G.-Q."/>
        </authorList>
    </citation>
    <scope>NUCLEOTIDE SEQUENCE</scope>
    <source>
        <tissue evidence="15">Leaf</tissue>
    </source>
</reference>
<dbReference type="EMBL" id="JAGYWB010000004">
    <property type="protein sequence ID" value="KAI0524033.1"/>
    <property type="molecule type" value="Genomic_DNA"/>
</dbReference>
<dbReference type="Proteomes" id="UP000829196">
    <property type="component" value="Unassembled WGS sequence"/>
</dbReference>
<evidence type="ECO:0000256" key="4">
    <source>
        <dbReference type="ARBA" id="ARBA00022741"/>
    </source>
</evidence>
<evidence type="ECO:0000256" key="8">
    <source>
        <dbReference type="ARBA" id="ARBA00023137"/>
    </source>
</evidence>
<accession>A0A8T3C033</accession>
<keyword evidence="3" id="KW-0479">Metal-binding</keyword>
<evidence type="ECO:0000256" key="9">
    <source>
        <dbReference type="ARBA" id="ARBA00037982"/>
    </source>
</evidence>
<dbReference type="PANTHER" id="PTHR11042">
    <property type="entry name" value="EUKARYOTIC TRANSLATION INITIATION FACTOR 2-ALPHA KINASE EIF2-ALPHA KINASE -RELATED"/>
    <property type="match status" value="1"/>
</dbReference>
<dbReference type="SMART" id="SM00220">
    <property type="entry name" value="S_TKc"/>
    <property type="match status" value="1"/>
</dbReference>
<dbReference type="FunFam" id="3.30.200.20:FF:000356">
    <property type="entry name" value="WEE protein kinase"/>
    <property type="match status" value="1"/>
</dbReference>
<keyword evidence="4 11" id="KW-0547">Nucleotide-binding</keyword>
<dbReference type="GO" id="GO:0005524">
    <property type="term" value="F:ATP binding"/>
    <property type="evidence" value="ECO:0007669"/>
    <property type="project" value="UniProtKB-UniRule"/>
</dbReference>
<keyword evidence="8" id="KW-0829">Tyrosine-protein kinase</keyword>
<keyword evidence="7" id="KW-0460">Magnesium</keyword>
<feature type="compositionally biased region" description="Basic residues" evidence="13">
    <location>
        <begin position="1"/>
        <end position="15"/>
    </location>
</feature>
<dbReference type="GO" id="GO:0004674">
    <property type="term" value="F:protein serine/threonine kinase activity"/>
    <property type="evidence" value="ECO:0007669"/>
    <property type="project" value="UniProtKB-KW"/>
</dbReference>
<name>A0A8T3C033_DENNO</name>
<evidence type="ECO:0000256" key="5">
    <source>
        <dbReference type="ARBA" id="ARBA00022777"/>
    </source>
</evidence>
<dbReference type="GO" id="GO:0004715">
    <property type="term" value="F:non-membrane spanning protein tyrosine kinase activity"/>
    <property type="evidence" value="ECO:0007669"/>
    <property type="project" value="UniProtKB-EC"/>
</dbReference>
<dbReference type="PROSITE" id="PS50011">
    <property type="entry name" value="PROTEIN_KINASE_DOM"/>
    <property type="match status" value="1"/>
</dbReference>
<keyword evidence="16" id="KW-1185">Reference proteome</keyword>
<evidence type="ECO:0000256" key="2">
    <source>
        <dbReference type="ARBA" id="ARBA00022679"/>
    </source>
</evidence>
<evidence type="ECO:0000256" key="10">
    <source>
        <dbReference type="ARBA" id="ARBA00067836"/>
    </source>
</evidence>
<evidence type="ECO:0000256" key="12">
    <source>
        <dbReference type="RuleBase" id="RU000304"/>
    </source>
</evidence>
<evidence type="ECO:0000256" key="11">
    <source>
        <dbReference type="PROSITE-ProRule" id="PRU10141"/>
    </source>
</evidence>
<keyword evidence="2" id="KW-0808">Transferase</keyword>
<evidence type="ECO:0000313" key="16">
    <source>
        <dbReference type="Proteomes" id="UP000829196"/>
    </source>
</evidence>
<dbReference type="Gene3D" id="1.10.510.10">
    <property type="entry name" value="Transferase(Phosphotransferase) domain 1"/>
    <property type="match status" value="1"/>
</dbReference>
<proteinExistence type="inferred from homology"/>
<evidence type="ECO:0000259" key="14">
    <source>
        <dbReference type="PROSITE" id="PS50011"/>
    </source>
</evidence>
<dbReference type="Pfam" id="PF00069">
    <property type="entry name" value="Pkinase"/>
    <property type="match status" value="1"/>
</dbReference>
<dbReference type="EC" id="2.7.10.2" evidence="1"/>
<keyword evidence="5" id="KW-0418">Kinase</keyword>
<feature type="binding site" evidence="11">
    <location>
        <position position="265"/>
    </location>
    <ligand>
        <name>ATP</name>
        <dbReference type="ChEBI" id="CHEBI:30616"/>
    </ligand>
</feature>
<dbReference type="GO" id="GO:0005737">
    <property type="term" value="C:cytoplasm"/>
    <property type="evidence" value="ECO:0007669"/>
    <property type="project" value="TreeGrafter"/>
</dbReference>
<evidence type="ECO:0000256" key="1">
    <source>
        <dbReference type="ARBA" id="ARBA00011903"/>
    </source>
</evidence>
<dbReference type="InterPro" id="IPR011009">
    <property type="entry name" value="Kinase-like_dom_sf"/>
</dbReference>
<comment type="similarity">
    <text evidence="9">Belongs to the protein kinase superfamily. Ser/Thr protein kinase family. GCN2 subfamily.</text>
</comment>
<evidence type="ECO:0000256" key="3">
    <source>
        <dbReference type="ARBA" id="ARBA00022723"/>
    </source>
</evidence>
<keyword evidence="12" id="KW-0723">Serine/threonine-protein kinase</keyword>
<feature type="region of interest" description="Disordered" evidence="13">
    <location>
        <begin position="1"/>
        <end position="20"/>
    </location>
</feature>